<evidence type="ECO:0000313" key="8">
    <source>
        <dbReference type="EMBL" id="EOA35040.1"/>
    </source>
</evidence>
<sequence length="464" mass="51968">MMATAAVIGLNTGKRLLSSSFYHSDVTEKFLSVNDHCSSQYHIASTKSGITAKKASSSSNYSPSFPSSNRHTQSAKAVTESVDVVASTEQPWVPNVTDKEFEEGGYDDDVLIGHSVEALLLLQKSMLEKSWNLSFEKAASSESSGKRTIRKKKVPVITCSGISARQRRIGAKKKTNMTSAKAVSDVSSGKQVRSVMSSELFQHNRVRGGYVKGVISEDVLSHTEVVRLSKKIKSGLRLDDHKSRLKDRLGCEPSDEQLAISLKISRAELQAWLMECHLAREKLAMSNVRLVMSIAQRYDNLGAEMSDLVQGGLIGLLRGIEKFDSSKGFRISTYVYWWIRQGVSRALVDNSRTLRLPTHLHERLGLIRNAKLRLQEKGITPSIDRIAESLNMSQKKVRNATEVKKSNFSSCPFRRFQMVDLVLFMLMLLHLQNAGCKQNIFSRQRCISFFERSTWRNSSQLHCG</sequence>
<keyword evidence="4" id="KW-0238">DNA-binding</keyword>
<evidence type="ECO:0000256" key="5">
    <source>
        <dbReference type="ARBA" id="ARBA00023163"/>
    </source>
</evidence>
<dbReference type="SUPFAM" id="SSF88946">
    <property type="entry name" value="Sigma2 domain of RNA polymerase sigma factors"/>
    <property type="match status" value="1"/>
</dbReference>
<dbReference type="GO" id="GO:0016987">
    <property type="term" value="F:sigma factor activity"/>
    <property type="evidence" value="ECO:0007669"/>
    <property type="project" value="UniProtKB-KW"/>
</dbReference>
<comment type="similarity">
    <text evidence="1">Belongs to the sigma-70 factor family.</text>
</comment>
<dbReference type="InterPro" id="IPR036388">
    <property type="entry name" value="WH-like_DNA-bd_sf"/>
</dbReference>
<keyword evidence="5" id="KW-0804">Transcription</keyword>
<dbReference type="InterPro" id="IPR013324">
    <property type="entry name" value="RNA_pol_sigma_r3/r4-like"/>
</dbReference>
<dbReference type="Proteomes" id="UP000029121">
    <property type="component" value="Unassembled WGS sequence"/>
</dbReference>
<evidence type="ECO:0000256" key="2">
    <source>
        <dbReference type="ARBA" id="ARBA00023015"/>
    </source>
</evidence>
<dbReference type="Pfam" id="PF04539">
    <property type="entry name" value="Sigma70_r3"/>
    <property type="match status" value="1"/>
</dbReference>
<dbReference type="InterPro" id="IPR014284">
    <property type="entry name" value="RNA_pol_sigma-70_dom"/>
</dbReference>
<feature type="region of interest" description="Disordered" evidence="6">
    <location>
        <begin position="58"/>
        <end position="79"/>
    </location>
</feature>
<name>R0IAB6_9BRAS</name>
<accession>R0IAB6</accession>
<dbReference type="GO" id="GO:0006352">
    <property type="term" value="P:DNA-templated transcription initiation"/>
    <property type="evidence" value="ECO:0007669"/>
    <property type="project" value="InterPro"/>
</dbReference>
<protein>
    <recommendedName>
        <fullName evidence="7">RNA polymerase sigma-70 domain-containing protein</fullName>
    </recommendedName>
</protein>
<evidence type="ECO:0000256" key="3">
    <source>
        <dbReference type="ARBA" id="ARBA00023082"/>
    </source>
</evidence>
<proteinExistence type="inferred from homology"/>
<dbReference type="InterPro" id="IPR007624">
    <property type="entry name" value="RNA_pol_sigma70_r3"/>
</dbReference>
<evidence type="ECO:0000256" key="1">
    <source>
        <dbReference type="ARBA" id="ARBA00007788"/>
    </source>
</evidence>
<dbReference type="FunFam" id="1.10.10.10:FF:000520">
    <property type="entry name" value="RNA polymerase sigma factor sigA-like"/>
    <property type="match status" value="1"/>
</dbReference>
<dbReference type="InterPro" id="IPR050239">
    <property type="entry name" value="Sigma-70_RNA_pol_init_factors"/>
</dbReference>
<dbReference type="EMBL" id="KB870806">
    <property type="protein sequence ID" value="EOA35039.1"/>
    <property type="molecule type" value="Genomic_DNA"/>
</dbReference>
<dbReference type="SUPFAM" id="SSF88659">
    <property type="entry name" value="Sigma3 and sigma4 domains of RNA polymerase sigma factors"/>
    <property type="match status" value="1"/>
</dbReference>
<gene>
    <name evidence="8" type="ORF">CARUB_v10020145mg</name>
</gene>
<dbReference type="Gene3D" id="1.10.10.10">
    <property type="entry name" value="Winged helix-like DNA-binding domain superfamily/Winged helix DNA-binding domain"/>
    <property type="match status" value="1"/>
</dbReference>
<evidence type="ECO:0000259" key="7">
    <source>
        <dbReference type="PROSITE" id="PS00715"/>
    </source>
</evidence>
<dbReference type="GO" id="GO:0071482">
    <property type="term" value="P:cellular response to light stimulus"/>
    <property type="evidence" value="ECO:0007669"/>
    <property type="project" value="UniProtKB-ARBA"/>
</dbReference>
<dbReference type="PANTHER" id="PTHR30603">
    <property type="entry name" value="RNA POLYMERASE SIGMA FACTOR RPO"/>
    <property type="match status" value="1"/>
</dbReference>
<dbReference type="GO" id="GO:0003677">
    <property type="term" value="F:DNA binding"/>
    <property type="evidence" value="ECO:0007669"/>
    <property type="project" value="UniProtKB-KW"/>
</dbReference>
<feature type="domain" description="RNA polymerase sigma-70" evidence="7">
    <location>
        <begin position="307"/>
        <end position="320"/>
    </location>
</feature>
<reference evidence="8" key="2">
    <citation type="journal article" date="2013" name="Nat. Genet.">
        <title>Genome sequencing of Capsella rubella.</title>
        <authorList>
            <person name="Schmutz J."/>
            <person name="Prochnik S."/>
            <person name="Nordborg M."/>
            <person name="Weigel D."/>
            <person name="Rokhsar D."/>
            <person name="Wright S."/>
        </authorList>
    </citation>
    <scope>NUCLEOTIDE SEQUENCE</scope>
</reference>
<evidence type="ECO:0000313" key="9">
    <source>
        <dbReference type="Proteomes" id="UP000029121"/>
    </source>
</evidence>
<dbReference type="Gene3D" id="1.10.601.10">
    <property type="entry name" value="RNA Polymerase Primary Sigma Factor"/>
    <property type="match status" value="1"/>
</dbReference>
<keyword evidence="2" id="KW-0805">Transcription regulation</keyword>
<dbReference type="InterPro" id="IPR000943">
    <property type="entry name" value="RNA_pol_sigma70"/>
</dbReference>
<keyword evidence="3" id="KW-0731">Sigma factor</keyword>
<feature type="compositionally biased region" description="Low complexity" evidence="6">
    <location>
        <begin position="58"/>
        <end position="69"/>
    </location>
</feature>
<reference evidence="9" key="1">
    <citation type="journal article" date="2013" name="Nat. Genet.">
        <title>The Capsella rubella genome and the genomic consequences of rapid mating system evolution.</title>
        <authorList>
            <person name="Slotte T."/>
            <person name="Hazzouri K.M."/>
            <person name="Agren J.A."/>
            <person name="Koenig D."/>
            <person name="Maumus F."/>
            <person name="Guo Y.L."/>
            <person name="Steige K."/>
            <person name="Platts A.E."/>
            <person name="Escobar J.S."/>
            <person name="Newman L.K."/>
            <person name="Wang W."/>
            <person name="Mandakova T."/>
            <person name="Vello E."/>
            <person name="Smith L.M."/>
            <person name="Henz S.R."/>
            <person name="Steffen J."/>
            <person name="Takuno S."/>
            <person name="Brandvain Y."/>
            <person name="Coop G."/>
            <person name="Andolfatto P."/>
            <person name="Hu T.T."/>
            <person name="Blanchette M."/>
            <person name="Clark R.M."/>
            <person name="Quesneville H."/>
            <person name="Nordborg M."/>
            <person name="Gaut B.S."/>
            <person name="Lysak M.A."/>
            <person name="Jenkins J."/>
            <person name="Grimwood J."/>
            <person name="Chapman J."/>
            <person name="Prochnik S."/>
            <person name="Shu S."/>
            <person name="Rokhsar D."/>
            <person name="Schmutz J."/>
            <person name="Weigel D."/>
            <person name="Wright S.I."/>
        </authorList>
    </citation>
    <scope>NUCLEOTIDE SEQUENCE [LARGE SCALE GENOMIC DNA]</scope>
    <source>
        <strain evidence="9">cv. Monte Gargano</strain>
    </source>
</reference>
<dbReference type="PROSITE" id="PS00715">
    <property type="entry name" value="SIGMA70_1"/>
    <property type="match status" value="1"/>
</dbReference>
<dbReference type="EMBL" id="KB870806">
    <property type="protein sequence ID" value="EOA35040.1"/>
    <property type="molecule type" value="Genomic_DNA"/>
</dbReference>
<organism evidence="8 9">
    <name type="scientific">Capsella rubella</name>
    <dbReference type="NCBI Taxonomy" id="81985"/>
    <lineage>
        <taxon>Eukaryota</taxon>
        <taxon>Viridiplantae</taxon>
        <taxon>Streptophyta</taxon>
        <taxon>Embryophyta</taxon>
        <taxon>Tracheophyta</taxon>
        <taxon>Spermatophyta</taxon>
        <taxon>Magnoliopsida</taxon>
        <taxon>eudicotyledons</taxon>
        <taxon>Gunneridae</taxon>
        <taxon>Pentapetalae</taxon>
        <taxon>rosids</taxon>
        <taxon>malvids</taxon>
        <taxon>Brassicales</taxon>
        <taxon>Brassicaceae</taxon>
        <taxon>Camelineae</taxon>
        <taxon>Capsella</taxon>
    </lineage>
</organism>
<dbReference type="Pfam" id="PF04542">
    <property type="entry name" value="Sigma70_r2"/>
    <property type="match status" value="1"/>
</dbReference>
<dbReference type="InterPro" id="IPR007627">
    <property type="entry name" value="RNA_pol_sigma70_r2"/>
</dbReference>
<dbReference type="AlphaFoldDB" id="R0IAB6"/>
<evidence type="ECO:0000256" key="4">
    <source>
        <dbReference type="ARBA" id="ARBA00023125"/>
    </source>
</evidence>
<dbReference type="NCBIfam" id="TIGR02937">
    <property type="entry name" value="sigma70-ECF"/>
    <property type="match status" value="1"/>
</dbReference>
<keyword evidence="9" id="KW-1185">Reference proteome</keyword>
<dbReference type="PANTHER" id="PTHR30603:SF14">
    <property type="entry name" value="RNA POLYMERASE SIGMA FACTOR SIGA"/>
    <property type="match status" value="1"/>
</dbReference>
<evidence type="ECO:0000256" key="6">
    <source>
        <dbReference type="SAM" id="MobiDB-lite"/>
    </source>
</evidence>
<dbReference type="InterPro" id="IPR013325">
    <property type="entry name" value="RNA_pol_sigma_r2"/>
</dbReference>